<evidence type="ECO:0000313" key="3">
    <source>
        <dbReference type="Proteomes" id="UP001066276"/>
    </source>
</evidence>
<gene>
    <name evidence="2" type="ORF">NDU88_000881</name>
</gene>
<dbReference type="AlphaFoldDB" id="A0AAV7L7Y3"/>
<evidence type="ECO:0000256" key="1">
    <source>
        <dbReference type="SAM" id="MobiDB-lite"/>
    </source>
</evidence>
<proteinExistence type="predicted"/>
<dbReference type="EMBL" id="JANPWB010000015">
    <property type="protein sequence ID" value="KAJ1087716.1"/>
    <property type="molecule type" value="Genomic_DNA"/>
</dbReference>
<sequence>MISLLARFGELVNALPGTLKTNMAPKTIWNSGDKGEGARVVRMGKDKRDTEVAGRRPISTAVKSGGKPTVGPGKDAKNDDGIPRVR</sequence>
<organism evidence="2 3">
    <name type="scientific">Pleurodeles waltl</name>
    <name type="common">Iberian ribbed newt</name>
    <dbReference type="NCBI Taxonomy" id="8319"/>
    <lineage>
        <taxon>Eukaryota</taxon>
        <taxon>Metazoa</taxon>
        <taxon>Chordata</taxon>
        <taxon>Craniata</taxon>
        <taxon>Vertebrata</taxon>
        <taxon>Euteleostomi</taxon>
        <taxon>Amphibia</taxon>
        <taxon>Batrachia</taxon>
        <taxon>Caudata</taxon>
        <taxon>Salamandroidea</taxon>
        <taxon>Salamandridae</taxon>
        <taxon>Pleurodelinae</taxon>
        <taxon>Pleurodeles</taxon>
    </lineage>
</organism>
<dbReference type="Proteomes" id="UP001066276">
    <property type="component" value="Chromosome 11"/>
</dbReference>
<comment type="caution">
    <text evidence="2">The sequence shown here is derived from an EMBL/GenBank/DDBJ whole genome shotgun (WGS) entry which is preliminary data.</text>
</comment>
<feature type="compositionally biased region" description="Basic and acidic residues" evidence="1">
    <location>
        <begin position="74"/>
        <end position="86"/>
    </location>
</feature>
<name>A0AAV7L7Y3_PLEWA</name>
<reference evidence="2" key="1">
    <citation type="journal article" date="2022" name="bioRxiv">
        <title>Sequencing and chromosome-scale assembly of the giantPleurodeles waltlgenome.</title>
        <authorList>
            <person name="Brown T."/>
            <person name="Elewa A."/>
            <person name="Iarovenko S."/>
            <person name="Subramanian E."/>
            <person name="Araus A.J."/>
            <person name="Petzold A."/>
            <person name="Susuki M."/>
            <person name="Suzuki K.-i.T."/>
            <person name="Hayashi T."/>
            <person name="Toyoda A."/>
            <person name="Oliveira C."/>
            <person name="Osipova E."/>
            <person name="Leigh N.D."/>
            <person name="Simon A."/>
            <person name="Yun M.H."/>
        </authorList>
    </citation>
    <scope>NUCLEOTIDE SEQUENCE</scope>
    <source>
        <strain evidence="2">20211129_DDA</strain>
        <tissue evidence="2">Liver</tissue>
    </source>
</reference>
<accession>A0AAV7L7Y3</accession>
<keyword evidence="3" id="KW-1185">Reference proteome</keyword>
<protein>
    <submittedName>
        <fullName evidence="2">Uncharacterized protein</fullName>
    </submittedName>
</protein>
<feature type="region of interest" description="Disordered" evidence="1">
    <location>
        <begin position="45"/>
        <end position="86"/>
    </location>
</feature>
<evidence type="ECO:0000313" key="2">
    <source>
        <dbReference type="EMBL" id="KAJ1087716.1"/>
    </source>
</evidence>
<feature type="compositionally biased region" description="Basic and acidic residues" evidence="1">
    <location>
        <begin position="45"/>
        <end position="54"/>
    </location>
</feature>